<comment type="caution">
    <text evidence="2">The sequence shown here is derived from an EMBL/GenBank/DDBJ whole genome shotgun (WGS) entry which is preliminary data.</text>
</comment>
<feature type="compositionally biased region" description="Polar residues" evidence="1">
    <location>
        <begin position="212"/>
        <end position="223"/>
    </location>
</feature>
<reference evidence="2" key="1">
    <citation type="journal article" date="2022" name="bioRxiv">
        <title>Sequencing and chromosome-scale assembly of the giantPleurodeles waltlgenome.</title>
        <authorList>
            <person name="Brown T."/>
            <person name="Elewa A."/>
            <person name="Iarovenko S."/>
            <person name="Subramanian E."/>
            <person name="Araus A.J."/>
            <person name="Petzold A."/>
            <person name="Susuki M."/>
            <person name="Suzuki K.-i.T."/>
            <person name="Hayashi T."/>
            <person name="Toyoda A."/>
            <person name="Oliveira C."/>
            <person name="Osipova E."/>
            <person name="Leigh N.D."/>
            <person name="Simon A."/>
            <person name="Yun M.H."/>
        </authorList>
    </citation>
    <scope>NUCLEOTIDE SEQUENCE</scope>
    <source>
        <strain evidence="2">20211129_DDA</strain>
        <tissue evidence="2">Liver</tissue>
    </source>
</reference>
<dbReference type="AlphaFoldDB" id="A0AAV7VYF6"/>
<protein>
    <submittedName>
        <fullName evidence="2">Uncharacterized protein</fullName>
    </submittedName>
</protein>
<evidence type="ECO:0000256" key="1">
    <source>
        <dbReference type="SAM" id="MobiDB-lite"/>
    </source>
</evidence>
<sequence length="303" mass="33196">MPPHSALQAATVTAAARPRSGRLRHSLPLGPGGSARPPTPTTRGRAPLPPDQALPPSRSHTSSRMLRPATRSCQRPRLPGDARKRGGPGPQVTDSSAPFRANPGSEWHPTGPEEDRALENGNPDIRILIDLPVEEREIQHLEEKKKVVGAGNPDIRVPESVKREEGMCAAHTGEEKDAEEKDAEEGRTEIAGREDREGYKKNSDPHLGGTEPGNTRETPTEGQDSPEKLELRHVPGGMWLKQSMAIAHLNSMTLMRQTSLQTIPLLSTHQILTRRWILVTAPDRANEKSQNNQRALSRRSLGC</sequence>
<organism evidence="2 3">
    <name type="scientific">Pleurodeles waltl</name>
    <name type="common">Iberian ribbed newt</name>
    <dbReference type="NCBI Taxonomy" id="8319"/>
    <lineage>
        <taxon>Eukaryota</taxon>
        <taxon>Metazoa</taxon>
        <taxon>Chordata</taxon>
        <taxon>Craniata</taxon>
        <taxon>Vertebrata</taxon>
        <taxon>Euteleostomi</taxon>
        <taxon>Amphibia</taxon>
        <taxon>Batrachia</taxon>
        <taxon>Caudata</taxon>
        <taxon>Salamandroidea</taxon>
        <taxon>Salamandridae</taxon>
        <taxon>Pleurodelinae</taxon>
        <taxon>Pleurodeles</taxon>
    </lineage>
</organism>
<name>A0AAV7VYF6_PLEWA</name>
<keyword evidence="3" id="KW-1185">Reference proteome</keyword>
<feature type="compositionally biased region" description="Low complexity" evidence="1">
    <location>
        <begin position="1"/>
        <end position="16"/>
    </location>
</feature>
<evidence type="ECO:0000313" key="3">
    <source>
        <dbReference type="Proteomes" id="UP001066276"/>
    </source>
</evidence>
<accession>A0AAV7VYF6</accession>
<dbReference type="Proteomes" id="UP001066276">
    <property type="component" value="Chromosome 1_2"/>
</dbReference>
<proteinExistence type="predicted"/>
<gene>
    <name evidence="2" type="ORF">NDU88_002119</name>
</gene>
<feature type="compositionally biased region" description="Basic and acidic residues" evidence="1">
    <location>
        <begin position="156"/>
        <end position="204"/>
    </location>
</feature>
<evidence type="ECO:0000313" key="2">
    <source>
        <dbReference type="EMBL" id="KAJ1206718.1"/>
    </source>
</evidence>
<feature type="region of interest" description="Disordered" evidence="1">
    <location>
        <begin position="1"/>
        <end position="123"/>
    </location>
</feature>
<feature type="region of interest" description="Disordered" evidence="1">
    <location>
        <begin position="149"/>
        <end position="228"/>
    </location>
</feature>
<dbReference type="EMBL" id="JANPWB010000002">
    <property type="protein sequence ID" value="KAJ1206718.1"/>
    <property type="molecule type" value="Genomic_DNA"/>
</dbReference>